<name>A0A6J7C308_9ZZZZ</name>
<dbReference type="EMBL" id="CAFBPU010000003">
    <property type="protein sequence ID" value="CAB5020714.1"/>
    <property type="molecule type" value="Genomic_DNA"/>
</dbReference>
<accession>A0A6J7C308</accession>
<evidence type="ECO:0000313" key="3">
    <source>
        <dbReference type="EMBL" id="CAB5020714.1"/>
    </source>
</evidence>
<organism evidence="1">
    <name type="scientific">freshwater metagenome</name>
    <dbReference type="NCBI Taxonomy" id="449393"/>
    <lineage>
        <taxon>unclassified sequences</taxon>
        <taxon>metagenomes</taxon>
        <taxon>ecological metagenomes</taxon>
    </lineage>
</organism>
<dbReference type="EMBL" id="CAFBND010000050">
    <property type="protein sequence ID" value="CAB4945317.1"/>
    <property type="molecule type" value="Genomic_DNA"/>
</dbReference>
<gene>
    <name evidence="1" type="ORF">UFOPK3268_01470</name>
    <name evidence="2" type="ORF">UFOPK3752_01319</name>
    <name evidence="3" type="ORF">UFOPK4150_00230</name>
</gene>
<dbReference type="EMBL" id="CAFBIZ010000219">
    <property type="protein sequence ID" value="CAB4852010.1"/>
    <property type="molecule type" value="Genomic_DNA"/>
</dbReference>
<proteinExistence type="predicted"/>
<sequence length="195" mass="20970">MSLFERGDDDGDDVVLEVRLNARLGPVQRGDRYEDPLAYFLEARFPGSVVTGGGTLLSTLGEPLSCRVDAHIVGDPADVLEATVGFLDDVGAPRGSTARVDGLPEREFGTTDGVAVYLNGKDLSDEVYATHDVNELLDDLQDSLGDTGGLQSYWEGPDDTAVYLYGPSAELMLIRVSDLLAKHPLAQMSRVEPIT</sequence>
<reference evidence="1" key="1">
    <citation type="submission" date="2020-05" db="EMBL/GenBank/DDBJ databases">
        <authorList>
            <person name="Chiriac C."/>
            <person name="Salcher M."/>
            <person name="Ghai R."/>
            <person name="Kavagutti S V."/>
        </authorList>
    </citation>
    <scope>NUCLEOTIDE SEQUENCE</scope>
</reference>
<dbReference type="AlphaFoldDB" id="A0A6J7C308"/>
<evidence type="ECO:0000313" key="2">
    <source>
        <dbReference type="EMBL" id="CAB4945317.1"/>
    </source>
</evidence>
<protein>
    <submittedName>
        <fullName evidence="1">Unannotated protein</fullName>
    </submittedName>
</protein>
<evidence type="ECO:0000313" key="1">
    <source>
        <dbReference type="EMBL" id="CAB4852010.1"/>
    </source>
</evidence>